<organism evidence="1 2">
    <name type="scientific">Streptomyces syringium</name>
    <dbReference type="NCBI Taxonomy" id="76729"/>
    <lineage>
        <taxon>Bacteria</taxon>
        <taxon>Bacillati</taxon>
        <taxon>Actinomycetota</taxon>
        <taxon>Actinomycetes</taxon>
        <taxon>Kitasatosporales</taxon>
        <taxon>Streptomycetaceae</taxon>
        <taxon>Streptomyces</taxon>
    </lineage>
</organism>
<keyword evidence="2" id="KW-1185">Reference proteome</keyword>
<proteinExistence type="predicted"/>
<dbReference type="RefSeq" id="WP_245381329.1">
    <property type="nucleotide sequence ID" value="NZ_JAGIOH010000001.1"/>
</dbReference>
<protein>
    <submittedName>
        <fullName evidence="1">Uncharacterized protein</fullName>
    </submittedName>
</protein>
<comment type="caution">
    <text evidence="1">The sequence shown here is derived from an EMBL/GenBank/DDBJ whole genome shotgun (WGS) entry which is preliminary data.</text>
</comment>
<evidence type="ECO:0000313" key="2">
    <source>
        <dbReference type="Proteomes" id="UP001519291"/>
    </source>
</evidence>
<evidence type="ECO:0000313" key="1">
    <source>
        <dbReference type="EMBL" id="MBP2400792.1"/>
    </source>
</evidence>
<accession>A0ABS4XWC4</accession>
<sequence length="60" mass="6368">MAVDDDGLMGGGVEWDGREALFHQPLDKTYGAFDVAHACPAPGDLHDDRGTVQQDDGVVV</sequence>
<name>A0ABS4XWC4_9ACTN</name>
<dbReference type="EMBL" id="JAGIOH010000001">
    <property type="protein sequence ID" value="MBP2400792.1"/>
    <property type="molecule type" value="Genomic_DNA"/>
</dbReference>
<reference evidence="1 2" key="1">
    <citation type="submission" date="2021-03" db="EMBL/GenBank/DDBJ databases">
        <title>Sequencing the genomes of 1000 actinobacteria strains.</title>
        <authorList>
            <person name="Klenk H.-P."/>
        </authorList>
    </citation>
    <scope>NUCLEOTIDE SEQUENCE [LARGE SCALE GENOMIC DNA]</scope>
    <source>
        <strain evidence="1 2">DSM 41480</strain>
    </source>
</reference>
<dbReference type="Proteomes" id="UP001519291">
    <property type="component" value="Unassembled WGS sequence"/>
</dbReference>
<dbReference type="GeneID" id="91573407"/>
<gene>
    <name evidence="1" type="ORF">JO379_000261</name>
</gene>